<dbReference type="GO" id="GO:0005737">
    <property type="term" value="C:cytoplasm"/>
    <property type="evidence" value="ECO:0007669"/>
    <property type="project" value="TreeGrafter"/>
</dbReference>
<evidence type="ECO:0000313" key="2">
    <source>
        <dbReference type="EMBL" id="ODV85522.1"/>
    </source>
</evidence>
<dbReference type="InterPro" id="IPR001206">
    <property type="entry name" value="Diacylglycerol_kinase_cat_dom"/>
</dbReference>
<evidence type="ECO:0000313" key="3">
    <source>
        <dbReference type="Proteomes" id="UP000094801"/>
    </source>
</evidence>
<organism evidence="2 3">
    <name type="scientific">[Candida] arabinofermentans NRRL YB-2248</name>
    <dbReference type="NCBI Taxonomy" id="983967"/>
    <lineage>
        <taxon>Eukaryota</taxon>
        <taxon>Fungi</taxon>
        <taxon>Dikarya</taxon>
        <taxon>Ascomycota</taxon>
        <taxon>Saccharomycotina</taxon>
        <taxon>Pichiomycetes</taxon>
        <taxon>Pichiales</taxon>
        <taxon>Pichiaceae</taxon>
        <taxon>Ogataea</taxon>
        <taxon>Ogataea/Candida clade</taxon>
    </lineage>
</organism>
<dbReference type="GO" id="GO:0046512">
    <property type="term" value="P:sphingosine biosynthetic process"/>
    <property type="evidence" value="ECO:0007669"/>
    <property type="project" value="TreeGrafter"/>
</dbReference>
<dbReference type="OrthoDB" id="3853857at2759"/>
<dbReference type="InterPro" id="IPR050187">
    <property type="entry name" value="Lipid_Phosphate_FormReg"/>
</dbReference>
<reference evidence="3" key="1">
    <citation type="submission" date="2016-04" db="EMBL/GenBank/DDBJ databases">
        <title>Comparative genomics of biotechnologically important yeasts.</title>
        <authorList>
            <consortium name="DOE Joint Genome Institute"/>
            <person name="Riley R."/>
            <person name="Haridas S."/>
            <person name="Wolfe K.H."/>
            <person name="Lopes M.R."/>
            <person name="Hittinger C.T."/>
            <person name="Goker M."/>
            <person name="Salamov A."/>
            <person name="Wisecaver J."/>
            <person name="Long T.M."/>
            <person name="Aerts A.L."/>
            <person name="Barry K."/>
            <person name="Choi C."/>
            <person name="Clum A."/>
            <person name="Coughlan A.Y."/>
            <person name="Deshpande S."/>
            <person name="Douglass A.P."/>
            <person name="Hanson S.J."/>
            <person name="Klenk H.-P."/>
            <person name="Labutti K."/>
            <person name="Lapidus A."/>
            <person name="Lindquist E."/>
            <person name="Lipzen A."/>
            <person name="Meier-Kolthoff J.P."/>
            <person name="Ohm R.A."/>
            <person name="Otillar R.P."/>
            <person name="Pangilinan J."/>
            <person name="Peng Y."/>
            <person name="Rokas A."/>
            <person name="Rosa C.A."/>
            <person name="Scheuner C."/>
            <person name="Sibirny A.A."/>
            <person name="Slot J.C."/>
            <person name="Stielow J.B."/>
            <person name="Sun H."/>
            <person name="Kurtzman C.P."/>
            <person name="Blackwell M."/>
            <person name="Grigoriev I.V."/>
            <person name="Jeffries T.W."/>
        </authorList>
    </citation>
    <scope>NUCLEOTIDE SEQUENCE [LARGE SCALE GENOMIC DNA]</scope>
    <source>
        <strain evidence="3">NRRL YB-2248</strain>
    </source>
</reference>
<proteinExistence type="predicted"/>
<dbReference type="Proteomes" id="UP000094801">
    <property type="component" value="Unassembled WGS sequence"/>
</dbReference>
<dbReference type="Gene3D" id="2.60.200.40">
    <property type="match status" value="1"/>
</dbReference>
<dbReference type="PANTHER" id="PTHR12358">
    <property type="entry name" value="SPHINGOSINE KINASE"/>
    <property type="match status" value="1"/>
</dbReference>
<protein>
    <recommendedName>
        <fullName evidence="1">DAGKc domain-containing protein</fullName>
    </recommendedName>
</protein>
<evidence type="ECO:0000259" key="1">
    <source>
        <dbReference type="PROSITE" id="PS50146"/>
    </source>
</evidence>
<name>A0A1E4T1C9_9ASCO</name>
<dbReference type="GO" id="GO:0016020">
    <property type="term" value="C:membrane"/>
    <property type="evidence" value="ECO:0007669"/>
    <property type="project" value="TreeGrafter"/>
</dbReference>
<dbReference type="InterPro" id="IPR017438">
    <property type="entry name" value="ATP-NAD_kinase_N"/>
</dbReference>
<dbReference type="PROSITE" id="PS50146">
    <property type="entry name" value="DAGK"/>
    <property type="match status" value="1"/>
</dbReference>
<gene>
    <name evidence="2" type="ORF">CANARDRAFT_7632</name>
</gene>
<sequence length="499" mass="55711">MVRAKIDKEGLLPFGQFLQLGDSNSKGIESCCTPFSTKTSGFNESPRQNLITFKNILWVESTGGSNNEVEISYAREKNSKLVPASQIFQIEFANPEEQRQYSSTELTSLLMSKAYPDSQPQKSVLVVMNPHSGQGKAERFYHGQVEPILKAARYDIELCKTQYSGHAVELARDLNIDKYDIIICASGDGIPHEIINGLYEREDKAAAFNKLVICQTPSGSGNAMSLSCLGTLVPSTATLEIIKGHVVKADLMAVCMQDKPVKLSFLSQTYGIIAEADIGTEWIRWIGQSRFELGVAAKVFGRAKYPCSIAVKYITKTKEELNEFYKKAIQSPKPVSEELTDDSFNLKYYRGSQDLADLDDVDMDDGWEWLDQKACDSLGIFYSGKMPYISKDTNFFPAALPNDGSIDIVFMDANMNILKTTDALLSLDKGMHVWKHEIGHYKVEAFRLIPKLGFGKTSYISVDGENFPFMPFQTEVLRGIMKTIMTDGSFKETGFLEKI</sequence>
<dbReference type="SUPFAM" id="SSF111331">
    <property type="entry name" value="NAD kinase/diacylglycerol kinase-like"/>
    <property type="match status" value="1"/>
</dbReference>
<dbReference type="GO" id="GO:0016773">
    <property type="term" value="F:phosphotransferase activity, alcohol group as acceptor"/>
    <property type="evidence" value="ECO:0007669"/>
    <property type="project" value="UniProtKB-ARBA"/>
</dbReference>
<dbReference type="EMBL" id="KV453852">
    <property type="protein sequence ID" value="ODV85522.1"/>
    <property type="molecule type" value="Genomic_DNA"/>
</dbReference>
<dbReference type="Pfam" id="PF24321">
    <property type="entry name" value="DUF7493"/>
    <property type="match status" value="1"/>
</dbReference>
<accession>A0A1E4T1C9</accession>
<dbReference type="InterPro" id="IPR055916">
    <property type="entry name" value="DUF7493"/>
</dbReference>
<dbReference type="Gene3D" id="3.40.50.10330">
    <property type="entry name" value="Probable inorganic polyphosphate/atp-NAD kinase, domain 1"/>
    <property type="match status" value="1"/>
</dbReference>
<dbReference type="AlphaFoldDB" id="A0A1E4T1C9"/>
<dbReference type="STRING" id="983967.A0A1E4T1C9"/>
<feature type="domain" description="DAGKc" evidence="1">
    <location>
        <begin position="119"/>
        <end position="258"/>
    </location>
</feature>
<dbReference type="Pfam" id="PF00781">
    <property type="entry name" value="DAGK_cat"/>
    <property type="match status" value="1"/>
</dbReference>
<dbReference type="GO" id="GO:0001727">
    <property type="term" value="F:lipid kinase activity"/>
    <property type="evidence" value="ECO:0007669"/>
    <property type="project" value="UniProtKB-ARBA"/>
</dbReference>
<dbReference type="SMART" id="SM00046">
    <property type="entry name" value="DAGKc"/>
    <property type="match status" value="1"/>
</dbReference>
<keyword evidence="3" id="KW-1185">Reference proteome</keyword>
<dbReference type="PANTHER" id="PTHR12358:SF31">
    <property type="entry name" value="ACYLGLYCEROL KINASE, MITOCHONDRIAL"/>
    <property type="match status" value="1"/>
</dbReference>
<dbReference type="InterPro" id="IPR016064">
    <property type="entry name" value="NAD/diacylglycerol_kinase_sf"/>
</dbReference>